<dbReference type="CDD" id="cd02947">
    <property type="entry name" value="TRX_family"/>
    <property type="match status" value="1"/>
</dbReference>
<protein>
    <submittedName>
        <fullName evidence="3">Thioredoxin family protein</fullName>
    </submittedName>
</protein>
<feature type="region of interest" description="Disordered" evidence="1">
    <location>
        <begin position="113"/>
        <end position="139"/>
    </location>
</feature>
<dbReference type="SUPFAM" id="SSF52833">
    <property type="entry name" value="Thioredoxin-like"/>
    <property type="match status" value="1"/>
</dbReference>
<dbReference type="InterPro" id="IPR013766">
    <property type="entry name" value="Thioredoxin_domain"/>
</dbReference>
<dbReference type="Proteomes" id="UP001366085">
    <property type="component" value="Unassembled WGS sequence"/>
</dbReference>
<dbReference type="InterPro" id="IPR036249">
    <property type="entry name" value="Thioredoxin-like_sf"/>
</dbReference>
<feature type="domain" description="Thioredoxin" evidence="2">
    <location>
        <begin position="1"/>
        <end position="105"/>
    </location>
</feature>
<comment type="caution">
    <text evidence="3">The sequence shown here is derived from an EMBL/GenBank/DDBJ whole genome shotgun (WGS) entry which is preliminary data.</text>
</comment>
<proteinExistence type="predicted"/>
<accession>A0ABU8LQ48</accession>
<name>A0ABU8LQ48_9MICO</name>
<dbReference type="Gene3D" id="3.40.30.10">
    <property type="entry name" value="Glutaredoxin"/>
    <property type="match status" value="1"/>
</dbReference>
<keyword evidence="4" id="KW-1185">Reference proteome</keyword>
<evidence type="ECO:0000259" key="2">
    <source>
        <dbReference type="PROSITE" id="PS51352"/>
    </source>
</evidence>
<evidence type="ECO:0000256" key="1">
    <source>
        <dbReference type="SAM" id="MobiDB-lite"/>
    </source>
</evidence>
<dbReference type="Pfam" id="PF00085">
    <property type="entry name" value="Thioredoxin"/>
    <property type="match status" value="1"/>
</dbReference>
<sequence>MTVIALAKDDFGRVVTTTELVVVDFWASWCKPCRAFGAIYELSSIEHSDIVHARVDIATELWAAQIAGVAAVPALLAFRNGTRVFSHTGALTARSLAAVVRGLADHCRQESDSLEPIPSSAAAGSVPVGHSHPLTPVGE</sequence>
<dbReference type="PROSITE" id="PS51352">
    <property type="entry name" value="THIOREDOXIN_2"/>
    <property type="match status" value="1"/>
</dbReference>
<organism evidence="3 4">
    <name type="scientific">Microbacterium istanbulense</name>
    <dbReference type="NCBI Taxonomy" id="3122049"/>
    <lineage>
        <taxon>Bacteria</taxon>
        <taxon>Bacillati</taxon>
        <taxon>Actinomycetota</taxon>
        <taxon>Actinomycetes</taxon>
        <taxon>Micrococcales</taxon>
        <taxon>Microbacteriaceae</taxon>
        <taxon>Microbacterium</taxon>
    </lineage>
</organism>
<evidence type="ECO:0000313" key="3">
    <source>
        <dbReference type="EMBL" id="MEJ1093004.1"/>
    </source>
</evidence>
<dbReference type="EMBL" id="JBBDGN010000022">
    <property type="protein sequence ID" value="MEJ1093004.1"/>
    <property type="molecule type" value="Genomic_DNA"/>
</dbReference>
<dbReference type="RefSeq" id="WP_337322055.1">
    <property type="nucleotide sequence ID" value="NZ_JBBDGN010000022.1"/>
</dbReference>
<gene>
    <name evidence="3" type="ORF">WDU93_15050</name>
</gene>
<reference evidence="3 4" key="1">
    <citation type="submission" date="2024-02" db="EMBL/GenBank/DDBJ databases">
        <authorList>
            <person name="Saticioglu I.B."/>
        </authorList>
    </citation>
    <scope>NUCLEOTIDE SEQUENCE [LARGE SCALE GENOMIC DNA]</scope>
    <source>
        <strain evidence="3 4">Mu-43</strain>
    </source>
</reference>
<dbReference type="PANTHER" id="PTHR43601:SF3">
    <property type="entry name" value="THIOREDOXIN, MITOCHONDRIAL"/>
    <property type="match status" value="1"/>
</dbReference>
<dbReference type="PRINTS" id="PR00421">
    <property type="entry name" value="THIOREDOXIN"/>
</dbReference>
<evidence type="ECO:0000313" key="4">
    <source>
        <dbReference type="Proteomes" id="UP001366085"/>
    </source>
</evidence>
<dbReference type="PANTHER" id="PTHR43601">
    <property type="entry name" value="THIOREDOXIN, MITOCHONDRIAL"/>
    <property type="match status" value="1"/>
</dbReference>